<protein>
    <submittedName>
        <fullName evidence="1">Uncharacterized protein</fullName>
    </submittedName>
</protein>
<name>A0ABN8RPG8_9CNID</name>
<sequence length="140" mass="15689">MLLFQSCHVCKGKNPPEVEAQQIGTKAVITTVCTNPGCCAESTWHSQPNMPGTKLPARNFLLCMSILFAGGSITKIRQIFNHMGLACVSVNTFFKHQRRYNFILVIQHGRHDVSCKPAIILVLSQFVTEHLHLFPTVHLF</sequence>
<dbReference type="Proteomes" id="UP001159405">
    <property type="component" value="Unassembled WGS sequence"/>
</dbReference>
<reference evidence="1 2" key="1">
    <citation type="submission" date="2022-05" db="EMBL/GenBank/DDBJ databases">
        <authorList>
            <consortium name="Genoscope - CEA"/>
            <person name="William W."/>
        </authorList>
    </citation>
    <scope>NUCLEOTIDE SEQUENCE [LARGE SCALE GENOMIC DNA]</scope>
</reference>
<organism evidence="1 2">
    <name type="scientific">Porites lobata</name>
    <dbReference type="NCBI Taxonomy" id="104759"/>
    <lineage>
        <taxon>Eukaryota</taxon>
        <taxon>Metazoa</taxon>
        <taxon>Cnidaria</taxon>
        <taxon>Anthozoa</taxon>
        <taxon>Hexacorallia</taxon>
        <taxon>Scleractinia</taxon>
        <taxon>Fungiina</taxon>
        <taxon>Poritidae</taxon>
        <taxon>Porites</taxon>
    </lineage>
</organism>
<comment type="caution">
    <text evidence="1">The sequence shown here is derived from an EMBL/GenBank/DDBJ whole genome shotgun (WGS) entry which is preliminary data.</text>
</comment>
<accession>A0ABN8RPG8</accession>
<evidence type="ECO:0000313" key="2">
    <source>
        <dbReference type="Proteomes" id="UP001159405"/>
    </source>
</evidence>
<evidence type="ECO:0000313" key="1">
    <source>
        <dbReference type="EMBL" id="CAH3180853.1"/>
    </source>
</evidence>
<proteinExistence type="predicted"/>
<keyword evidence="2" id="KW-1185">Reference proteome</keyword>
<dbReference type="EMBL" id="CALNXK010000285">
    <property type="protein sequence ID" value="CAH3180853.1"/>
    <property type="molecule type" value="Genomic_DNA"/>
</dbReference>
<gene>
    <name evidence="1" type="ORF">PLOB_00023960</name>
</gene>